<proteinExistence type="predicted"/>
<comment type="caution">
    <text evidence="2">The sequence shown here is derived from an EMBL/GenBank/DDBJ whole genome shotgun (WGS) entry which is preliminary data.</text>
</comment>
<dbReference type="EMBL" id="JANPWB010000006">
    <property type="protein sequence ID" value="KAJ1175471.1"/>
    <property type="molecule type" value="Genomic_DNA"/>
</dbReference>
<keyword evidence="3" id="KW-1185">Reference proteome</keyword>
<gene>
    <name evidence="2" type="ORF">NDU88_000759</name>
</gene>
<evidence type="ECO:0000313" key="3">
    <source>
        <dbReference type="Proteomes" id="UP001066276"/>
    </source>
</evidence>
<dbReference type="Proteomes" id="UP001066276">
    <property type="component" value="Chromosome 3_2"/>
</dbReference>
<protein>
    <submittedName>
        <fullName evidence="2">Uncharacterized protein</fullName>
    </submittedName>
</protein>
<sequence length="119" mass="12537">MEDAGGLVLAPETGSRGTWACPGVNRPDRRETQVRRRRSRSPWDLLRGSRSAAGGAGGQQLAPARRRGAGEPEASLRAAPIREWRGGVGPRGPSKAEPEGTARNISGCASPQETEGALR</sequence>
<name>A0AAV7TGF6_PLEWA</name>
<dbReference type="AlphaFoldDB" id="A0AAV7TGF6"/>
<evidence type="ECO:0000256" key="1">
    <source>
        <dbReference type="SAM" id="MobiDB-lite"/>
    </source>
</evidence>
<feature type="region of interest" description="Disordered" evidence="1">
    <location>
        <begin position="1"/>
        <end position="119"/>
    </location>
</feature>
<accession>A0AAV7TGF6</accession>
<feature type="compositionally biased region" description="Polar residues" evidence="1">
    <location>
        <begin position="103"/>
        <end position="113"/>
    </location>
</feature>
<organism evidence="2 3">
    <name type="scientific">Pleurodeles waltl</name>
    <name type="common">Iberian ribbed newt</name>
    <dbReference type="NCBI Taxonomy" id="8319"/>
    <lineage>
        <taxon>Eukaryota</taxon>
        <taxon>Metazoa</taxon>
        <taxon>Chordata</taxon>
        <taxon>Craniata</taxon>
        <taxon>Vertebrata</taxon>
        <taxon>Euteleostomi</taxon>
        <taxon>Amphibia</taxon>
        <taxon>Batrachia</taxon>
        <taxon>Caudata</taxon>
        <taxon>Salamandroidea</taxon>
        <taxon>Salamandridae</taxon>
        <taxon>Pleurodelinae</taxon>
        <taxon>Pleurodeles</taxon>
    </lineage>
</organism>
<reference evidence="2" key="1">
    <citation type="journal article" date="2022" name="bioRxiv">
        <title>Sequencing and chromosome-scale assembly of the giantPleurodeles waltlgenome.</title>
        <authorList>
            <person name="Brown T."/>
            <person name="Elewa A."/>
            <person name="Iarovenko S."/>
            <person name="Subramanian E."/>
            <person name="Araus A.J."/>
            <person name="Petzold A."/>
            <person name="Susuki M."/>
            <person name="Suzuki K.-i.T."/>
            <person name="Hayashi T."/>
            <person name="Toyoda A."/>
            <person name="Oliveira C."/>
            <person name="Osipova E."/>
            <person name="Leigh N.D."/>
            <person name="Simon A."/>
            <person name="Yun M.H."/>
        </authorList>
    </citation>
    <scope>NUCLEOTIDE SEQUENCE</scope>
    <source>
        <strain evidence="2">20211129_DDA</strain>
        <tissue evidence="2">Liver</tissue>
    </source>
</reference>
<evidence type="ECO:0000313" key="2">
    <source>
        <dbReference type="EMBL" id="KAJ1175471.1"/>
    </source>
</evidence>
<feature type="compositionally biased region" description="Low complexity" evidence="1">
    <location>
        <begin position="46"/>
        <end position="63"/>
    </location>
</feature>